<evidence type="ECO:0000313" key="1">
    <source>
        <dbReference type="EMBL" id="MZI92664.1"/>
    </source>
</evidence>
<organism evidence="1 2">
    <name type="scientific">Vibrio eleionomae</name>
    <dbReference type="NCBI Taxonomy" id="2653505"/>
    <lineage>
        <taxon>Bacteria</taxon>
        <taxon>Pseudomonadati</taxon>
        <taxon>Pseudomonadota</taxon>
        <taxon>Gammaproteobacteria</taxon>
        <taxon>Vibrionales</taxon>
        <taxon>Vibrionaceae</taxon>
        <taxon>Vibrio</taxon>
    </lineage>
</organism>
<dbReference type="PANTHER" id="PTHR13696">
    <property type="entry name" value="P-LOOP CONTAINING NUCLEOSIDE TRIPHOSPHATE HYDROLASE"/>
    <property type="match status" value="1"/>
</dbReference>
<proteinExistence type="predicted"/>
<sequence length="262" mass="28999">MPLIAVYSPKGGVGKTTLVANLCHSFSIMGLKSVAIDFDPQNSLKLHFGLSVSDERGFYNNISEFDDLSKYIISEQDNVYVLPHGPRHYVESSGSKSVDFKYSNLINGLEKLLQQKNLMIVVDLQTANEEVANLLAPFTDICLIPLLSETASLALLPDVEKFIEEMSSNKSVIAPQVILNQMDYRSQISIDVESFVKDHLRDNYFGVIHKDQTVIEANANQTSVFDINSSSMSAFDINAISQKLMDSLSVSIGDGFVHQNIV</sequence>
<comment type="caution">
    <text evidence="1">The sequence shown here is derived from an EMBL/GenBank/DDBJ whole genome shotgun (WGS) entry which is preliminary data.</text>
</comment>
<accession>A0A7X4RU27</accession>
<dbReference type="EMBL" id="WEKT01000006">
    <property type="protein sequence ID" value="MZI92664.1"/>
    <property type="molecule type" value="Genomic_DNA"/>
</dbReference>
<protein>
    <submittedName>
        <fullName evidence="1">AAA family ATPase</fullName>
    </submittedName>
</protein>
<dbReference type="InterPro" id="IPR027417">
    <property type="entry name" value="P-loop_NTPase"/>
</dbReference>
<dbReference type="InterPro" id="IPR017746">
    <property type="entry name" value="Cellulose_synthase_operon_BcsQ"/>
</dbReference>
<dbReference type="Pfam" id="PF06564">
    <property type="entry name" value="CBP_BcsQ"/>
    <property type="match status" value="1"/>
</dbReference>
<reference evidence="1 2" key="1">
    <citation type="submission" date="2019-10" db="EMBL/GenBank/DDBJ databases">
        <title>Vibrio sp. nov. isolated from a shrimp pond.</title>
        <authorList>
            <person name="Gomez-Gil B."/>
            <person name="Enciso-Ibarra J."/>
            <person name="Enciso-Ibarra K."/>
            <person name="Bolan-Mejia C."/>
        </authorList>
    </citation>
    <scope>NUCLEOTIDE SEQUENCE [LARGE SCALE GENOMIC DNA]</scope>
    <source>
        <strain evidence="1 2">CAIM 722</strain>
    </source>
</reference>
<gene>
    <name evidence="1" type="ORF">F9817_05555</name>
</gene>
<keyword evidence="2" id="KW-1185">Reference proteome</keyword>
<dbReference type="InterPro" id="IPR050678">
    <property type="entry name" value="DNA_Partitioning_ATPase"/>
</dbReference>
<evidence type="ECO:0000313" key="2">
    <source>
        <dbReference type="Proteomes" id="UP000462621"/>
    </source>
</evidence>
<dbReference type="CDD" id="cd02042">
    <property type="entry name" value="ParAB_family"/>
    <property type="match status" value="1"/>
</dbReference>
<dbReference type="SUPFAM" id="SSF52540">
    <property type="entry name" value="P-loop containing nucleoside triphosphate hydrolases"/>
    <property type="match status" value="1"/>
</dbReference>
<dbReference type="Gene3D" id="3.40.50.300">
    <property type="entry name" value="P-loop containing nucleotide triphosphate hydrolases"/>
    <property type="match status" value="1"/>
</dbReference>
<dbReference type="PANTHER" id="PTHR13696:SF99">
    <property type="entry name" value="COBYRINIC ACID AC-DIAMIDE SYNTHASE"/>
    <property type="match status" value="1"/>
</dbReference>
<dbReference type="Proteomes" id="UP000462621">
    <property type="component" value="Unassembled WGS sequence"/>
</dbReference>
<dbReference type="RefSeq" id="WP_161153964.1">
    <property type="nucleotide sequence ID" value="NZ_WEKT01000006.1"/>
</dbReference>
<dbReference type="AlphaFoldDB" id="A0A7X4RU27"/>
<name>A0A7X4RU27_9VIBR</name>